<dbReference type="Proteomes" id="UP001084197">
    <property type="component" value="Unassembled WGS sequence"/>
</dbReference>
<keyword evidence="1" id="KW-0812">Transmembrane</keyword>
<dbReference type="AlphaFoldDB" id="A0A9J6R979"/>
<protein>
    <recommendedName>
        <fullName evidence="4">Membrane protein YkvI</fullName>
    </recommendedName>
</protein>
<organism evidence="2 3">
    <name type="scientific">Natronobacillus azotifigens</name>
    <dbReference type="NCBI Taxonomy" id="472978"/>
    <lineage>
        <taxon>Bacteria</taxon>
        <taxon>Bacillati</taxon>
        <taxon>Bacillota</taxon>
        <taxon>Bacilli</taxon>
        <taxon>Bacillales</taxon>
        <taxon>Bacillaceae</taxon>
        <taxon>Natronobacillus</taxon>
    </lineage>
</organism>
<feature type="transmembrane region" description="Helical" evidence="1">
    <location>
        <begin position="286"/>
        <end position="305"/>
    </location>
</feature>
<feature type="transmembrane region" description="Helical" evidence="1">
    <location>
        <begin position="173"/>
        <end position="194"/>
    </location>
</feature>
<feature type="transmembrane region" description="Helical" evidence="1">
    <location>
        <begin position="206"/>
        <end position="229"/>
    </location>
</feature>
<feature type="transmembrane region" description="Helical" evidence="1">
    <location>
        <begin position="109"/>
        <end position="126"/>
    </location>
</feature>
<evidence type="ECO:0000313" key="3">
    <source>
        <dbReference type="Proteomes" id="UP001084197"/>
    </source>
</evidence>
<feature type="transmembrane region" description="Helical" evidence="1">
    <location>
        <begin position="36"/>
        <end position="60"/>
    </location>
</feature>
<keyword evidence="1" id="KW-1133">Transmembrane helix</keyword>
<sequence length="341" mass="37883">MVKSGLKWVFLIVGTMIGAGYASGRELWQFFGPESGLAILLFAVLFIISCQSILMISYRLKTTHYLPVLSNLVGKRFAKLYDGMIIIYLFSTTVIMLAGSGVTVQAYRLPTWFGILLIACLLIVVFQWDIKGVLVLNSFILPLLITGLVSVLISFVSKNGFVFENLLINQSNWLAAFPFTALNILPLIAVIGAIGSQIEHKKETYVASIGSGLILGSISMLYNSSLLQIADQIISFEMPLFGILAYYPYTMFLFITVLLWFAIFTTAVTGTLGLVTRIHNTFPIPLSKLVIIIVILMLPLTSLGFQTLIEVLYPLYGVLNLYVLANLLLYPILHRYKLAEK</sequence>
<dbReference type="PANTHER" id="PTHR37814">
    <property type="entry name" value="CONSERVED MEMBRANE PROTEIN"/>
    <property type="match status" value="1"/>
</dbReference>
<keyword evidence="1" id="KW-0472">Membrane</keyword>
<dbReference type="InterPro" id="IPR038728">
    <property type="entry name" value="YkvI-like"/>
</dbReference>
<name>A0A9J6R979_9BACI</name>
<reference evidence="2" key="1">
    <citation type="submission" date="2022-11" db="EMBL/GenBank/DDBJ databases">
        <title>WGS of Natronobacillus azotifigens 24KS-1, an anaerobic diazotrophic haloalkaliphile from soda-rich habitats.</title>
        <authorList>
            <person name="Sorokin D.Y."/>
            <person name="Merkel A.Y."/>
        </authorList>
    </citation>
    <scope>NUCLEOTIDE SEQUENCE</scope>
    <source>
        <strain evidence="2">24KS-1</strain>
    </source>
</reference>
<accession>A0A9J6R979</accession>
<proteinExistence type="predicted"/>
<dbReference type="PANTHER" id="PTHR37814:SF1">
    <property type="entry name" value="MEMBRANE PROTEIN"/>
    <property type="match status" value="1"/>
</dbReference>
<evidence type="ECO:0000313" key="2">
    <source>
        <dbReference type="EMBL" id="MCZ0702226.1"/>
    </source>
</evidence>
<dbReference type="RefSeq" id="WP_268778993.1">
    <property type="nucleotide sequence ID" value="NZ_JAPRAT010000004.1"/>
</dbReference>
<feature type="transmembrane region" description="Helical" evidence="1">
    <location>
        <begin position="133"/>
        <end position="153"/>
    </location>
</feature>
<keyword evidence="3" id="KW-1185">Reference proteome</keyword>
<feature type="transmembrane region" description="Helical" evidence="1">
    <location>
        <begin position="80"/>
        <end position="103"/>
    </location>
</feature>
<dbReference type="EMBL" id="JAPRAT010000004">
    <property type="protein sequence ID" value="MCZ0702226.1"/>
    <property type="molecule type" value="Genomic_DNA"/>
</dbReference>
<feature type="transmembrane region" description="Helical" evidence="1">
    <location>
        <begin position="311"/>
        <end position="333"/>
    </location>
</feature>
<evidence type="ECO:0008006" key="4">
    <source>
        <dbReference type="Google" id="ProtNLM"/>
    </source>
</evidence>
<comment type="caution">
    <text evidence="2">The sequence shown here is derived from an EMBL/GenBank/DDBJ whole genome shotgun (WGS) entry which is preliminary data.</text>
</comment>
<feature type="transmembrane region" description="Helical" evidence="1">
    <location>
        <begin position="249"/>
        <end position="274"/>
    </location>
</feature>
<feature type="transmembrane region" description="Helical" evidence="1">
    <location>
        <begin position="7"/>
        <end position="24"/>
    </location>
</feature>
<evidence type="ECO:0000256" key="1">
    <source>
        <dbReference type="SAM" id="Phobius"/>
    </source>
</evidence>
<gene>
    <name evidence="2" type="ORF">OWO01_03250</name>
</gene>